<dbReference type="Proteomes" id="UP000620139">
    <property type="component" value="Unassembled WGS sequence"/>
</dbReference>
<proteinExistence type="predicted"/>
<dbReference type="AlphaFoldDB" id="A0A931IWL3"/>
<keyword evidence="3" id="KW-1185">Reference proteome</keyword>
<feature type="transmembrane region" description="Helical" evidence="1">
    <location>
        <begin position="41"/>
        <end position="59"/>
    </location>
</feature>
<name>A0A931IWL3_9BURK</name>
<organism evidence="2 3">
    <name type="scientific">Inhella gelatinilytica</name>
    <dbReference type="NCBI Taxonomy" id="2795030"/>
    <lineage>
        <taxon>Bacteria</taxon>
        <taxon>Pseudomonadati</taxon>
        <taxon>Pseudomonadota</taxon>
        <taxon>Betaproteobacteria</taxon>
        <taxon>Burkholderiales</taxon>
        <taxon>Sphaerotilaceae</taxon>
        <taxon>Inhella</taxon>
    </lineage>
</organism>
<evidence type="ECO:0000313" key="2">
    <source>
        <dbReference type="EMBL" id="MBH9553242.1"/>
    </source>
</evidence>
<comment type="caution">
    <text evidence="2">The sequence shown here is derived from an EMBL/GenBank/DDBJ whole genome shotgun (WGS) entry which is preliminary data.</text>
</comment>
<dbReference type="Pfam" id="PF11137">
    <property type="entry name" value="DUF2909"/>
    <property type="match status" value="1"/>
</dbReference>
<dbReference type="InterPro" id="IPR021313">
    <property type="entry name" value="DUF2909"/>
</dbReference>
<sequence length="73" mass="7958">MNWIFLVAFVGILGALAAAGVFMLRRPPQGHPPTKAMARALLARVLISIALFALILLAWKLGWIQPRANPLGR</sequence>
<keyword evidence="1" id="KW-0472">Membrane</keyword>
<dbReference type="RefSeq" id="WP_198100853.1">
    <property type="nucleotide sequence ID" value="NZ_JAEDAL010000004.1"/>
</dbReference>
<keyword evidence="1" id="KW-1133">Transmembrane helix</keyword>
<dbReference type="EMBL" id="JAEDAL010000004">
    <property type="protein sequence ID" value="MBH9553242.1"/>
    <property type="molecule type" value="Genomic_DNA"/>
</dbReference>
<keyword evidence="1" id="KW-0812">Transmembrane</keyword>
<evidence type="ECO:0000256" key="1">
    <source>
        <dbReference type="SAM" id="Phobius"/>
    </source>
</evidence>
<accession>A0A931IWL3</accession>
<gene>
    <name evidence="2" type="ORF">I7X43_10320</name>
</gene>
<evidence type="ECO:0000313" key="3">
    <source>
        <dbReference type="Proteomes" id="UP000620139"/>
    </source>
</evidence>
<reference evidence="2" key="1">
    <citation type="submission" date="2020-12" db="EMBL/GenBank/DDBJ databases">
        <title>The genome sequence of Inhella sp. 4Y17.</title>
        <authorList>
            <person name="Liu Y."/>
        </authorList>
    </citation>
    <scope>NUCLEOTIDE SEQUENCE</scope>
    <source>
        <strain evidence="2">4Y10</strain>
    </source>
</reference>
<protein>
    <submittedName>
        <fullName evidence="2">DUF2909 domain-containing protein</fullName>
    </submittedName>
</protein>